<dbReference type="EMBL" id="CP000812">
    <property type="protein sequence ID" value="ABV33566.1"/>
    <property type="molecule type" value="Genomic_DNA"/>
</dbReference>
<dbReference type="InterPro" id="IPR012763">
    <property type="entry name" value="DNA_pol_III_sug/sutau_N"/>
</dbReference>
<dbReference type="Pfam" id="PF13177">
    <property type="entry name" value="DNA_pol3_delta2"/>
    <property type="match status" value="1"/>
</dbReference>
<evidence type="ECO:0000256" key="5">
    <source>
        <dbReference type="ARBA" id="ARBA00022840"/>
    </source>
</evidence>
<dbReference type="STRING" id="416591.Tlet_1000"/>
<keyword evidence="2" id="KW-0479">Metal-binding</keyword>
<dbReference type="FunFam" id="3.40.50.300:FF:000014">
    <property type="entry name" value="DNA polymerase III subunit gamma/tau"/>
    <property type="match status" value="1"/>
</dbReference>
<dbReference type="HOGENOM" id="CLU_006229_0_8_0"/>
<dbReference type="RefSeq" id="WP_012003047.1">
    <property type="nucleotide sequence ID" value="NC_009828.1"/>
</dbReference>
<dbReference type="PRINTS" id="PR00300">
    <property type="entry name" value="CLPPROTEASEA"/>
</dbReference>
<dbReference type="InterPro" id="IPR003593">
    <property type="entry name" value="AAA+_ATPase"/>
</dbReference>
<feature type="domain" description="AAA+ ATPase" evidence="9">
    <location>
        <begin position="35"/>
        <end position="177"/>
    </location>
</feature>
<comment type="function">
    <text evidence="8">DNA polymerase III is a complex, multichain enzyme responsible for most of the replicative synthesis in bacteria. This DNA polymerase also exhibits 3' to 5' exonuclease activity.</text>
</comment>
<dbReference type="InterPro" id="IPR001270">
    <property type="entry name" value="ClpA/B"/>
</dbReference>
<dbReference type="OrthoDB" id="9810148at2"/>
<evidence type="ECO:0000256" key="2">
    <source>
        <dbReference type="ARBA" id="ARBA00022723"/>
    </source>
</evidence>
<comment type="subunit">
    <text evidence="8">DNA polymerase III contains a core (composed of alpha, epsilon and theta chains) that associates with a tau subunit. This core dimerizes to form the POLIII' complex. PolIII' associates with the gamma complex (composed of gamma, delta, delta', psi and chi chains) and with the beta chain to form the complete DNA polymerase III complex.</text>
</comment>
<dbReference type="NCBIfam" id="TIGR02397">
    <property type="entry name" value="dnaX_nterm"/>
    <property type="match status" value="1"/>
</dbReference>
<comment type="similarity">
    <text evidence="1 8">Belongs to the DnaX/STICHEL family.</text>
</comment>
<dbReference type="Proteomes" id="UP000002016">
    <property type="component" value="Chromosome"/>
</dbReference>
<keyword evidence="6 8" id="KW-0239">DNA-directed DNA polymerase</keyword>
<keyword evidence="8 10" id="KW-0808">Transferase</keyword>
<dbReference type="AlphaFoldDB" id="A8F5Y2"/>
<keyword evidence="4" id="KW-0862">Zinc</keyword>
<dbReference type="SUPFAM" id="SSF52540">
    <property type="entry name" value="P-loop containing nucleoside triphosphate hydrolases"/>
    <property type="match status" value="1"/>
</dbReference>
<name>A8F5Y2_PSELT</name>
<keyword evidence="3 8" id="KW-0547">Nucleotide-binding</keyword>
<evidence type="ECO:0000259" key="9">
    <source>
        <dbReference type="SMART" id="SM00382"/>
    </source>
</evidence>
<dbReference type="CDD" id="cd18137">
    <property type="entry name" value="HLD_clamp_pol_III_gamma_tau"/>
    <property type="match status" value="1"/>
</dbReference>
<dbReference type="GO" id="GO:0046872">
    <property type="term" value="F:metal ion binding"/>
    <property type="evidence" value="ECO:0007669"/>
    <property type="project" value="UniProtKB-KW"/>
</dbReference>
<keyword evidence="11" id="KW-1185">Reference proteome</keyword>
<dbReference type="Gene3D" id="1.10.8.60">
    <property type="match status" value="1"/>
</dbReference>
<evidence type="ECO:0000256" key="8">
    <source>
        <dbReference type="RuleBase" id="RU364063"/>
    </source>
</evidence>
<dbReference type="GO" id="GO:0005524">
    <property type="term" value="F:ATP binding"/>
    <property type="evidence" value="ECO:0007669"/>
    <property type="project" value="UniProtKB-KW"/>
</dbReference>
<keyword evidence="8 10" id="KW-0548">Nucleotidyltransferase</keyword>
<keyword evidence="5 8" id="KW-0067">ATP-binding</keyword>
<dbReference type="GO" id="GO:0009360">
    <property type="term" value="C:DNA polymerase III complex"/>
    <property type="evidence" value="ECO:0007669"/>
    <property type="project" value="InterPro"/>
</dbReference>
<evidence type="ECO:0000256" key="6">
    <source>
        <dbReference type="ARBA" id="ARBA00022932"/>
    </source>
</evidence>
<dbReference type="GO" id="GO:0003887">
    <property type="term" value="F:DNA-directed DNA polymerase activity"/>
    <property type="evidence" value="ECO:0007669"/>
    <property type="project" value="UniProtKB-KW"/>
</dbReference>
<accession>A8F5Y2</accession>
<dbReference type="InterPro" id="IPR045085">
    <property type="entry name" value="HLD_clamp_pol_III_gamma_tau"/>
</dbReference>
<dbReference type="GO" id="GO:0006261">
    <property type="term" value="P:DNA-templated DNA replication"/>
    <property type="evidence" value="ECO:0007669"/>
    <property type="project" value="TreeGrafter"/>
</dbReference>
<dbReference type="Pfam" id="PF22608">
    <property type="entry name" value="DNAX_ATPase_lid"/>
    <property type="match status" value="1"/>
</dbReference>
<dbReference type="CDD" id="cd00009">
    <property type="entry name" value="AAA"/>
    <property type="match status" value="1"/>
</dbReference>
<sequence>MEALYRKYRPKNFDQIIDQLQAKLVLQNALLKNKISHAYIFSGPRGTGKTSVARILAKALNCSNRKGYEPCCECESCLSIDRGTHPDVIELDAASNRGIDEIRKIRDAVGFKPMLSSHKIYIIDEFHMLTREAFNALLKTLEEPPEKVLFVLATTNLERVPQTIISRCQVIEFRNFSEDAILENIRKVAHFESIELHEDAARMIARRASGGMRDALSYLEQIANYADGQVITPQVVEKALGLVPDEIVQRYIKAIRNGLVKEVGELVDEVHRSGLDVDQLLQSSIEIIEEEISRNPSRDLISIGENLVLILRELKYSENRKAICKLLSMNLASKFESPEKIEHDYEIKNKSTEKSEPVEEKKSSKEKSKIEELLSYLKEQGDMAICIALLQSKISDRGDSIEISLLPSQRFQYEYLREKILEVEYLFKTYVKRNCVVDIRLDEDRERRILQKLQESFPGKIRIEE</sequence>
<dbReference type="PANTHER" id="PTHR11669:SF0">
    <property type="entry name" value="PROTEIN STICHEL-LIKE 2"/>
    <property type="match status" value="1"/>
</dbReference>
<proteinExistence type="inferred from homology"/>
<reference evidence="10 11" key="1">
    <citation type="submission" date="2007-08" db="EMBL/GenBank/DDBJ databases">
        <title>Complete sequence of Thermotoga lettingae TMO.</title>
        <authorList>
            <consortium name="US DOE Joint Genome Institute"/>
            <person name="Copeland A."/>
            <person name="Lucas S."/>
            <person name="Lapidus A."/>
            <person name="Barry K."/>
            <person name="Glavina del Rio T."/>
            <person name="Dalin E."/>
            <person name="Tice H."/>
            <person name="Pitluck S."/>
            <person name="Foster B."/>
            <person name="Bruce D."/>
            <person name="Schmutz J."/>
            <person name="Larimer F."/>
            <person name="Land M."/>
            <person name="Hauser L."/>
            <person name="Kyrpides N."/>
            <person name="Mikhailova N."/>
            <person name="Nelson K."/>
            <person name="Gogarten J.P."/>
            <person name="Noll K."/>
            <person name="Richardson P."/>
        </authorList>
    </citation>
    <scope>NUCLEOTIDE SEQUENCE [LARGE SCALE GENOMIC DNA]</scope>
    <source>
        <strain evidence="11">ATCC BAA-301 / DSM 14385 / NBRC 107922 / TMO</strain>
    </source>
</reference>
<keyword evidence="8" id="KW-0235">DNA replication</keyword>
<dbReference type="InterPro" id="IPR050238">
    <property type="entry name" value="DNA_Rep/Repair_Clamp_Loader"/>
</dbReference>
<dbReference type="PANTHER" id="PTHR11669">
    <property type="entry name" value="REPLICATION FACTOR C / DNA POLYMERASE III GAMMA-TAU SUBUNIT"/>
    <property type="match status" value="1"/>
</dbReference>
<gene>
    <name evidence="8" type="primary">dnaX</name>
    <name evidence="10" type="ordered locus">Tlet_1000</name>
</gene>
<comment type="catalytic activity">
    <reaction evidence="7 8">
        <text>DNA(n) + a 2'-deoxyribonucleoside 5'-triphosphate = DNA(n+1) + diphosphate</text>
        <dbReference type="Rhea" id="RHEA:22508"/>
        <dbReference type="Rhea" id="RHEA-COMP:17339"/>
        <dbReference type="Rhea" id="RHEA-COMP:17340"/>
        <dbReference type="ChEBI" id="CHEBI:33019"/>
        <dbReference type="ChEBI" id="CHEBI:61560"/>
        <dbReference type="ChEBI" id="CHEBI:173112"/>
        <dbReference type="EC" id="2.7.7.7"/>
    </reaction>
</comment>
<evidence type="ECO:0000256" key="3">
    <source>
        <dbReference type="ARBA" id="ARBA00022741"/>
    </source>
</evidence>
<evidence type="ECO:0000256" key="1">
    <source>
        <dbReference type="ARBA" id="ARBA00006360"/>
    </source>
</evidence>
<evidence type="ECO:0000313" key="11">
    <source>
        <dbReference type="Proteomes" id="UP000002016"/>
    </source>
</evidence>
<dbReference type="Gene3D" id="3.40.50.300">
    <property type="entry name" value="P-loop containing nucleotide triphosphate hydrolases"/>
    <property type="match status" value="1"/>
</dbReference>
<dbReference type="NCBIfam" id="NF011523">
    <property type="entry name" value="PRK14962.1"/>
    <property type="match status" value="1"/>
</dbReference>
<dbReference type="InterPro" id="IPR027417">
    <property type="entry name" value="P-loop_NTPase"/>
</dbReference>
<evidence type="ECO:0000313" key="10">
    <source>
        <dbReference type="EMBL" id="ABV33566.1"/>
    </source>
</evidence>
<evidence type="ECO:0000256" key="4">
    <source>
        <dbReference type="ARBA" id="ARBA00022833"/>
    </source>
</evidence>
<evidence type="ECO:0000256" key="7">
    <source>
        <dbReference type="ARBA" id="ARBA00049244"/>
    </source>
</evidence>
<reference evidence="10 11" key="2">
    <citation type="journal article" date="2009" name="Proc. Natl. Acad. Sci. U.S.A.">
        <title>On the chimeric nature, thermophilic origin, and phylogenetic placement of the Thermotogales.</title>
        <authorList>
            <person name="Zhaxybayeva O."/>
            <person name="Swithers K.S."/>
            <person name="Lapierre P."/>
            <person name="Fournier G.P."/>
            <person name="Bickhart D.M."/>
            <person name="DeBoy R.T."/>
            <person name="Nelson K.E."/>
            <person name="Nesbo C.L."/>
            <person name="Doolittle W.F."/>
            <person name="Gogarten J.P."/>
            <person name="Noll K.M."/>
        </authorList>
    </citation>
    <scope>NUCLEOTIDE SEQUENCE [LARGE SCALE GENOMIC DNA]</scope>
    <source>
        <strain evidence="11">ATCC BAA-301 / DSM 14385 / NBRC 107922 / TMO</strain>
    </source>
</reference>
<dbReference type="SMART" id="SM00382">
    <property type="entry name" value="AAA"/>
    <property type="match status" value="1"/>
</dbReference>
<dbReference type="eggNOG" id="COG2812">
    <property type="taxonomic scope" value="Bacteria"/>
</dbReference>
<dbReference type="EC" id="2.7.7.7" evidence="8"/>
<organism evidence="10 11">
    <name type="scientific">Pseudothermotoga lettingae (strain ATCC BAA-301 / DSM 14385 / NBRC 107922 / TMO)</name>
    <name type="common">Thermotoga lettingae</name>
    <dbReference type="NCBI Taxonomy" id="416591"/>
    <lineage>
        <taxon>Bacteria</taxon>
        <taxon>Thermotogati</taxon>
        <taxon>Thermotogota</taxon>
        <taxon>Thermotogae</taxon>
        <taxon>Thermotogales</taxon>
        <taxon>Thermotogaceae</taxon>
        <taxon>Pseudothermotoga</taxon>
    </lineage>
</organism>
<protein>
    <recommendedName>
        <fullName evidence="8">DNA polymerase III subunit gamma/tau</fullName>
        <ecNumber evidence="8">2.7.7.7</ecNumber>
    </recommendedName>
</protein>
<dbReference type="KEGG" id="tle:Tlet_1000"/>